<accession>A0A6G0VQL7</accession>
<dbReference type="EMBL" id="VUJU01013453">
    <property type="protein sequence ID" value="KAF0704837.1"/>
    <property type="molecule type" value="Genomic_DNA"/>
</dbReference>
<dbReference type="GO" id="GO:0008168">
    <property type="term" value="F:methyltransferase activity"/>
    <property type="evidence" value="ECO:0007669"/>
    <property type="project" value="UniProtKB-KW"/>
</dbReference>
<reference evidence="2 3" key="1">
    <citation type="submission" date="2019-08" db="EMBL/GenBank/DDBJ databases">
        <title>Whole genome of Aphis craccivora.</title>
        <authorList>
            <person name="Voronova N.V."/>
            <person name="Shulinski R.S."/>
            <person name="Bandarenka Y.V."/>
            <person name="Zhorov D.G."/>
            <person name="Warner D."/>
        </authorList>
    </citation>
    <scope>NUCLEOTIDE SEQUENCE [LARGE SCALE GENOMIC DNA]</scope>
    <source>
        <strain evidence="2">180601</strain>
        <tissue evidence="2">Whole Body</tissue>
    </source>
</reference>
<name>A0A6G0VQL7_APHCR</name>
<dbReference type="GO" id="GO:0032259">
    <property type="term" value="P:methylation"/>
    <property type="evidence" value="ECO:0007669"/>
    <property type="project" value="UniProtKB-KW"/>
</dbReference>
<dbReference type="AlphaFoldDB" id="A0A6G0VQL7"/>
<keyword evidence="2" id="KW-0489">Methyltransferase</keyword>
<comment type="caution">
    <text evidence="2">The sequence shown here is derived from an EMBL/GenBank/DDBJ whole genome shotgun (WGS) entry which is preliminary data.</text>
</comment>
<dbReference type="OrthoDB" id="10055366at2759"/>
<organism evidence="2 3">
    <name type="scientific">Aphis craccivora</name>
    <name type="common">Cowpea aphid</name>
    <dbReference type="NCBI Taxonomy" id="307492"/>
    <lineage>
        <taxon>Eukaryota</taxon>
        <taxon>Metazoa</taxon>
        <taxon>Ecdysozoa</taxon>
        <taxon>Arthropoda</taxon>
        <taxon>Hexapoda</taxon>
        <taxon>Insecta</taxon>
        <taxon>Pterygota</taxon>
        <taxon>Neoptera</taxon>
        <taxon>Paraneoptera</taxon>
        <taxon>Hemiptera</taxon>
        <taxon>Sternorrhyncha</taxon>
        <taxon>Aphidomorpha</taxon>
        <taxon>Aphidoidea</taxon>
        <taxon>Aphididae</taxon>
        <taxon>Aphidini</taxon>
        <taxon>Aphis</taxon>
        <taxon>Aphis</taxon>
    </lineage>
</organism>
<feature type="compositionally biased region" description="Basic and acidic residues" evidence="1">
    <location>
        <begin position="521"/>
        <end position="535"/>
    </location>
</feature>
<feature type="region of interest" description="Disordered" evidence="1">
    <location>
        <begin position="517"/>
        <end position="538"/>
    </location>
</feature>
<protein>
    <submittedName>
        <fullName evidence="2">mRNA cap guanine-N7 methyltransferase</fullName>
    </submittedName>
</protein>
<keyword evidence="2" id="KW-0808">Transferase</keyword>
<proteinExistence type="predicted"/>
<dbReference type="Proteomes" id="UP000478052">
    <property type="component" value="Unassembled WGS sequence"/>
</dbReference>
<keyword evidence="3" id="KW-1185">Reference proteome</keyword>
<feature type="non-terminal residue" evidence="2">
    <location>
        <position position="742"/>
    </location>
</feature>
<gene>
    <name evidence="2" type="ORF">FWK35_00034850</name>
</gene>
<evidence type="ECO:0000313" key="2">
    <source>
        <dbReference type="EMBL" id="KAF0704837.1"/>
    </source>
</evidence>
<evidence type="ECO:0000313" key="3">
    <source>
        <dbReference type="Proteomes" id="UP000478052"/>
    </source>
</evidence>
<evidence type="ECO:0000256" key="1">
    <source>
        <dbReference type="SAM" id="MobiDB-lite"/>
    </source>
</evidence>
<sequence length="742" mass="85696">MHDTKRPLKGFKRKMVGEQLSSDFGSDWRRKNVSDLEFGCTSPPNLYTLNTLSKAKQQFKYVSLGIVEKCPIKSLVEFKHNSTYAGSIYNIGIDPFFVYYWSNHQIIIYKDEVKIYCRLAIDATGVINTGFGQIPVVQMVSESHDTDNIFNWLWRWKKMVIRCPHEAVCDYSLPILGAMSRAFCNVSLSEYVDKCFICLNKSNKNLPSCYIRIDVSHMVKIFCRLKCLNGKNKHLKVFYVSCFRLLLVSKDIDDFREILTNILTVLLSETDGWLDKLCTKPNPSEQSRVYLVNRINDIPIQDEVHEINFDLLDDVAFNEDSEENVASGFDECPNRITTFLEDVLKTIKDNSEQKGNRLSAHSLPELTTDILRICKHFPLWTSVMQSLFNSPYDIATSGSVEGDFKDLKCHILHFERKPMTVDRFVIKHLNSINSNARLFNSSQIRNSAKINKQEISVKGQYTKNTCSVEKTKPLDNIDDCIQHDKDIYYIPSVSKSIWDINDSFDEEFDKEINDMLPNVVSDKKPEKSESEKSDSKYCCIQDETSDDNSITLSTSQSDEEYENWRGLGRESQEIYFNDKPKRQRITKYMQANKDIELSFNKRKTRSNFNSLLLNAYIDNDVYKHFVDESSDQFLNFCKSVACGNAPKTIFKERVKLIRKIFNEDDGVSGFKVINCECNKKLQKISNLEGLLKTYIEERTYDCRQPSCNGIVSASKQLSHHLFIKMDQVVGTKNFTMAHFPVE</sequence>